<dbReference type="InterPro" id="IPR056884">
    <property type="entry name" value="NPHP3-like_N"/>
</dbReference>
<keyword evidence="4" id="KW-1185">Reference proteome</keyword>
<organism evidence="3 4">
    <name type="scientific">Candolleomyces eurysporus</name>
    <dbReference type="NCBI Taxonomy" id="2828524"/>
    <lineage>
        <taxon>Eukaryota</taxon>
        <taxon>Fungi</taxon>
        <taxon>Dikarya</taxon>
        <taxon>Basidiomycota</taxon>
        <taxon>Agaricomycotina</taxon>
        <taxon>Agaricomycetes</taxon>
        <taxon>Agaricomycetidae</taxon>
        <taxon>Agaricales</taxon>
        <taxon>Agaricineae</taxon>
        <taxon>Psathyrellaceae</taxon>
        <taxon>Candolleomyces</taxon>
    </lineage>
</organism>
<evidence type="ECO:0000256" key="1">
    <source>
        <dbReference type="ARBA" id="ARBA00022737"/>
    </source>
</evidence>
<dbReference type="OrthoDB" id="2928561at2759"/>
<reference evidence="3" key="1">
    <citation type="submission" date="2022-06" db="EMBL/GenBank/DDBJ databases">
        <title>Genome Sequence of Candolleomyces eurysporus.</title>
        <authorList>
            <person name="Buettner E."/>
        </authorList>
    </citation>
    <scope>NUCLEOTIDE SEQUENCE</scope>
    <source>
        <strain evidence="3">VTCC 930004</strain>
    </source>
</reference>
<feature type="non-terminal residue" evidence="3">
    <location>
        <position position="471"/>
    </location>
</feature>
<dbReference type="PANTHER" id="PTHR10039:SF14">
    <property type="entry name" value="NACHT DOMAIN-CONTAINING PROTEIN"/>
    <property type="match status" value="1"/>
</dbReference>
<evidence type="ECO:0000313" key="3">
    <source>
        <dbReference type="EMBL" id="KAJ2936788.1"/>
    </source>
</evidence>
<name>A0A9W8MPV9_9AGAR</name>
<dbReference type="InterPro" id="IPR027417">
    <property type="entry name" value="P-loop_NTPase"/>
</dbReference>
<dbReference type="Gene3D" id="3.40.50.300">
    <property type="entry name" value="P-loop containing nucleotide triphosphate hydrolases"/>
    <property type="match status" value="1"/>
</dbReference>
<proteinExistence type="predicted"/>
<dbReference type="Proteomes" id="UP001140091">
    <property type="component" value="Unassembled WGS sequence"/>
</dbReference>
<feature type="domain" description="Nephrocystin 3-like N-terminal" evidence="2">
    <location>
        <begin position="4"/>
        <end position="103"/>
    </location>
</feature>
<dbReference type="AlphaFoldDB" id="A0A9W8MPV9"/>
<dbReference type="Pfam" id="PF24883">
    <property type="entry name" value="NPHP3_N"/>
    <property type="match status" value="1"/>
</dbReference>
<dbReference type="PANTHER" id="PTHR10039">
    <property type="entry name" value="AMELOGENIN"/>
    <property type="match status" value="1"/>
</dbReference>
<evidence type="ECO:0000259" key="2">
    <source>
        <dbReference type="Pfam" id="PF24883"/>
    </source>
</evidence>
<gene>
    <name evidence="3" type="ORF">H1R20_g304</name>
</gene>
<accession>A0A9W8MPV9</accession>
<evidence type="ECO:0000313" key="4">
    <source>
        <dbReference type="Proteomes" id="UP001140091"/>
    </source>
</evidence>
<comment type="caution">
    <text evidence="3">The sequence shown here is derived from an EMBL/GenBank/DDBJ whole genome shotgun (WGS) entry which is preliminary data.</text>
</comment>
<sequence>MRSTPIHWLSGPPGSGKTSIQLHLAKRCQQDNRLLASFFFSMNSVGSNELHKKFVPTLAYQLTSTVPGLQTFVSTAIQNDPDVFSKPPRQQMTELVFKPLEECFKYSTGWTYWRRRFKASLFHRHRSPDPNSKPSKLLDESTAFRNLYSEWWNRNIIVIDALDECIGPREQQAIARLIFWASRHSPKFPLRFIISAPTQHPIIRNLFNECRVGMLSDTRLDTRVADADIRAYLDAEFAKIKDSESRPEIAWPEGWPGRSTVDRFVGKSKNLFVYASIIISFVQNTIGNPVELLDLLLSSLPDQAQSTDGGAHYNQFAELDALYTFILHYHRPTGRNPPDDIQGDRVLDLRRQVLHAIMFSGRDLRSPSELDDYLALPPETSDIALRDLHPIIFIPPLQPSSHPPTSPVAEGKIWFRHKSMWDFLVTKERSGVFCQSLPEDRMTRIQKLEAAAGVENIPDSRFWAITKPPPE</sequence>
<dbReference type="SUPFAM" id="SSF52540">
    <property type="entry name" value="P-loop containing nucleoside triphosphate hydrolases"/>
    <property type="match status" value="1"/>
</dbReference>
<protein>
    <recommendedName>
        <fullName evidence="2">Nephrocystin 3-like N-terminal domain-containing protein</fullName>
    </recommendedName>
</protein>
<dbReference type="EMBL" id="JANBPK010000017">
    <property type="protein sequence ID" value="KAJ2936788.1"/>
    <property type="molecule type" value="Genomic_DNA"/>
</dbReference>
<keyword evidence="1" id="KW-0677">Repeat</keyword>